<organism evidence="4 5">
    <name type="scientific">Tilletia controversa</name>
    <name type="common">dwarf bunt fungus</name>
    <dbReference type="NCBI Taxonomy" id="13291"/>
    <lineage>
        <taxon>Eukaryota</taxon>
        <taxon>Fungi</taxon>
        <taxon>Dikarya</taxon>
        <taxon>Basidiomycota</taxon>
        <taxon>Ustilaginomycotina</taxon>
        <taxon>Exobasidiomycetes</taxon>
        <taxon>Tilletiales</taxon>
        <taxon>Tilletiaceae</taxon>
        <taxon>Tilletia</taxon>
    </lineage>
</organism>
<reference evidence="4" key="1">
    <citation type="submission" date="2016-04" db="EMBL/GenBank/DDBJ databases">
        <authorList>
            <person name="Nguyen H.D."/>
            <person name="Samba Siva P."/>
            <person name="Cullis J."/>
            <person name="Levesque C.A."/>
            <person name="Hambleton S."/>
        </authorList>
    </citation>
    <scope>NUCLEOTIDE SEQUENCE</scope>
    <source>
        <strain evidence="4">DAOMC 236426</strain>
    </source>
</reference>
<evidence type="ECO:0000256" key="1">
    <source>
        <dbReference type="SAM" id="MobiDB-lite"/>
    </source>
</evidence>
<reference evidence="4" key="2">
    <citation type="journal article" date="2019" name="IMA Fungus">
        <title>Genome sequencing and comparison of five Tilletia species to identify candidate genes for the detection of regulated species infecting wheat.</title>
        <authorList>
            <person name="Nguyen H.D.T."/>
            <person name="Sultana T."/>
            <person name="Kesanakurti P."/>
            <person name="Hambleton S."/>
        </authorList>
    </citation>
    <scope>NUCLEOTIDE SEQUENCE</scope>
    <source>
        <strain evidence="4">DAOMC 236426</strain>
    </source>
</reference>
<gene>
    <name evidence="4" type="ORF">A4X06_0g4962</name>
</gene>
<dbReference type="AlphaFoldDB" id="A0A8X7SW53"/>
<feature type="region of interest" description="Disordered" evidence="1">
    <location>
        <begin position="99"/>
        <end position="122"/>
    </location>
</feature>
<comment type="caution">
    <text evidence="4">The sequence shown here is derived from an EMBL/GenBank/DDBJ whole genome shotgun (WGS) entry which is preliminary data.</text>
</comment>
<proteinExistence type="predicted"/>
<evidence type="ECO:0000256" key="3">
    <source>
        <dbReference type="SAM" id="SignalP"/>
    </source>
</evidence>
<name>A0A8X7SW53_9BASI</name>
<keyword evidence="2" id="KW-0812">Transmembrane</keyword>
<sequence>MKICNSAALVLLALVSVRSVQGSPVPESPPHSLRIEQRAYYVTPEMLRLDRPSTSAVTRVASKVASIAPGEILGVVMVAGGAGVVIYFVDPIIQAARHQHSGTSPTNGHRSVAPTTPTADTHRDLVRRQAAERISVETLQGEPGKLLYPIQVRDGKHFDNEDAK</sequence>
<accession>A0A8X7SW53</accession>
<feature type="transmembrane region" description="Helical" evidence="2">
    <location>
        <begin position="72"/>
        <end position="89"/>
    </location>
</feature>
<evidence type="ECO:0000313" key="4">
    <source>
        <dbReference type="EMBL" id="KAE8246571.1"/>
    </source>
</evidence>
<feature type="compositionally biased region" description="Polar residues" evidence="1">
    <location>
        <begin position="101"/>
        <end position="119"/>
    </location>
</feature>
<dbReference type="Proteomes" id="UP000077684">
    <property type="component" value="Unassembled WGS sequence"/>
</dbReference>
<dbReference type="EMBL" id="LWDE02000567">
    <property type="protein sequence ID" value="KAE8246571.1"/>
    <property type="molecule type" value="Genomic_DNA"/>
</dbReference>
<keyword evidence="3" id="KW-0732">Signal</keyword>
<protein>
    <submittedName>
        <fullName evidence="4">Uncharacterized protein</fullName>
    </submittedName>
</protein>
<keyword evidence="2" id="KW-0472">Membrane</keyword>
<keyword evidence="5" id="KW-1185">Reference proteome</keyword>
<feature type="chain" id="PRO_5036498073" evidence="3">
    <location>
        <begin position="23"/>
        <end position="164"/>
    </location>
</feature>
<evidence type="ECO:0000313" key="5">
    <source>
        <dbReference type="Proteomes" id="UP000077684"/>
    </source>
</evidence>
<evidence type="ECO:0000256" key="2">
    <source>
        <dbReference type="SAM" id="Phobius"/>
    </source>
</evidence>
<keyword evidence="2" id="KW-1133">Transmembrane helix</keyword>
<feature type="signal peptide" evidence="3">
    <location>
        <begin position="1"/>
        <end position="22"/>
    </location>
</feature>